<name>A0ABU6JZQ2_9RHOO</name>
<sequence length="205" mass="22252">MSTNPAPDLKHSTAWLLVLLILCAGNYALFRAAWAIDYFDWYRHAGPIIGLTTAIFAAAWGGMDRNTGLVAADPRQYCGACLQVAGLPILVFGGHLRHTPGAPLLDRLFALPLILIFTLGGGVWLLCIAPLQYFVFLVCGAPSRLALRSSYRVNAVMDGPRLVYLEQQVAEKAPAGFWDASLRDKPVVLASAFSAVLFMLLALLH</sequence>
<dbReference type="Proteomes" id="UP001331561">
    <property type="component" value="Unassembled WGS sequence"/>
</dbReference>
<keyword evidence="1" id="KW-1133">Transmembrane helix</keyword>
<evidence type="ECO:0000313" key="3">
    <source>
        <dbReference type="Proteomes" id="UP001331561"/>
    </source>
</evidence>
<dbReference type="EMBL" id="JAYXHS010000001">
    <property type="protein sequence ID" value="MEC5384835.1"/>
    <property type="molecule type" value="Genomic_DNA"/>
</dbReference>
<proteinExistence type="predicted"/>
<keyword evidence="1" id="KW-0812">Transmembrane</keyword>
<feature type="transmembrane region" description="Helical" evidence="1">
    <location>
        <begin position="12"/>
        <end position="29"/>
    </location>
</feature>
<dbReference type="RefSeq" id="WP_327597802.1">
    <property type="nucleotide sequence ID" value="NZ_JAYXHS010000001.1"/>
</dbReference>
<reference evidence="2 3" key="1">
    <citation type="submission" date="2024-01" db="EMBL/GenBank/DDBJ databases">
        <title>Uliginosibacterium soil sp. nov.</title>
        <authorList>
            <person name="Lv Y."/>
        </authorList>
    </citation>
    <scope>NUCLEOTIDE SEQUENCE [LARGE SCALE GENOMIC DNA]</scope>
    <source>
        <strain evidence="2 3">H3</strain>
    </source>
</reference>
<feature type="transmembrane region" description="Helical" evidence="1">
    <location>
        <begin position="41"/>
        <end position="62"/>
    </location>
</feature>
<evidence type="ECO:0000313" key="2">
    <source>
        <dbReference type="EMBL" id="MEC5384835.1"/>
    </source>
</evidence>
<feature type="transmembrane region" description="Helical" evidence="1">
    <location>
        <begin position="74"/>
        <end position="96"/>
    </location>
</feature>
<keyword evidence="1" id="KW-0472">Membrane</keyword>
<gene>
    <name evidence="2" type="ORF">VVD49_03830</name>
</gene>
<feature type="transmembrane region" description="Helical" evidence="1">
    <location>
        <begin position="108"/>
        <end position="135"/>
    </location>
</feature>
<protein>
    <submittedName>
        <fullName evidence="2">Uncharacterized protein</fullName>
    </submittedName>
</protein>
<keyword evidence="3" id="KW-1185">Reference proteome</keyword>
<feature type="transmembrane region" description="Helical" evidence="1">
    <location>
        <begin position="187"/>
        <end position="204"/>
    </location>
</feature>
<accession>A0ABU6JZQ2</accession>
<organism evidence="2 3">
    <name type="scientific">Uliginosibacterium silvisoli</name>
    <dbReference type="NCBI Taxonomy" id="3114758"/>
    <lineage>
        <taxon>Bacteria</taxon>
        <taxon>Pseudomonadati</taxon>
        <taxon>Pseudomonadota</taxon>
        <taxon>Betaproteobacteria</taxon>
        <taxon>Rhodocyclales</taxon>
        <taxon>Zoogloeaceae</taxon>
        <taxon>Uliginosibacterium</taxon>
    </lineage>
</organism>
<comment type="caution">
    <text evidence="2">The sequence shown here is derived from an EMBL/GenBank/DDBJ whole genome shotgun (WGS) entry which is preliminary data.</text>
</comment>
<evidence type="ECO:0000256" key="1">
    <source>
        <dbReference type="SAM" id="Phobius"/>
    </source>
</evidence>